<dbReference type="PRINTS" id="PR00038">
    <property type="entry name" value="HTHLUXR"/>
</dbReference>
<dbReference type="PROSITE" id="PS50043">
    <property type="entry name" value="HTH_LUXR_2"/>
    <property type="match status" value="1"/>
</dbReference>
<dbReference type="EMBL" id="FNXE01000039">
    <property type="protein sequence ID" value="SEH95676.1"/>
    <property type="molecule type" value="Genomic_DNA"/>
</dbReference>
<dbReference type="InterPro" id="IPR000792">
    <property type="entry name" value="Tscrpt_reg_LuxR_C"/>
</dbReference>
<protein>
    <submittedName>
        <fullName evidence="6">Two component transcriptional regulator, LuxR family</fullName>
    </submittedName>
</protein>
<dbReference type="InterPro" id="IPR001789">
    <property type="entry name" value="Sig_transdc_resp-reg_receiver"/>
</dbReference>
<dbReference type="STRING" id="1159016.SAMN02927937_02370"/>
<dbReference type="InterPro" id="IPR058245">
    <property type="entry name" value="NreC/VraR/RcsB-like_REC"/>
</dbReference>
<evidence type="ECO:0000313" key="7">
    <source>
        <dbReference type="Proteomes" id="UP000199634"/>
    </source>
</evidence>
<dbReference type="PROSITE" id="PS00622">
    <property type="entry name" value="HTH_LUXR_1"/>
    <property type="match status" value="1"/>
</dbReference>
<dbReference type="Gene3D" id="1.10.10.10">
    <property type="entry name" value="Winged helix-like DNA-binding domain superfamily/Winged helix DNA-binding domain"/>
    <property type="match status" value="1"/>
</dbReference>
<dbReference type="PANTHER" id="PTHR43214:SF43">
    <property type="entry name" value="TWO-COMPONENT RESPONSE REGULATOR"/>
    <property type="match status" value="1"/>
</dbReference>
<dbReference type="Pfam" id="PF00196">
    <property type="entry name" value="GerE"/>
    <property type="match status" value="1"/>
</dbReference>
<dbReference type="GO" id="GO:0003677">
    <property type="term" value="F:DNA binding"/>
    <property type="evidence" value="ECO:0007669"/>
    <property type="project" value="UniProtKB-KW"/>
</dbReference>
<accession>A0A1H6MDD9</accession>
<keyword evidence="7" id="KW-1185">Reference proteome</keyword>
<dbReference type="SUPFAM" id="SSF52172">
    <property type="entry name" value="CheY-like"/>
    <property type="match status" value="1"/>
</dbReference>
<feature type="domain" description="Response regulatory" evidence="5">
    <location>
        <begin position="7"/>
        <end position="123"/>
    </location>
</feature>
<dbReference type="RefSeq" id="WP_091101187.1">
    <property type="nucleotide sequence ID" value="NZ_FNXE01000039.1"/>
</dbReference>
<evidence type="ECO:0000256" key="3">
    <source>
        <dbReference type="PROSITE-ProRule" id="PRU00169"/>
    </source>
</evidence>
<name>A0A1H6MDD9_9FLAO</name>
<evidence type="ECO:0000313" key="6">
    <source>
        <dbReference type="EMBL" id="SEH95676.1"/>
    </source>
</evidence>
<dbReference type="SUPFAM" id="SSF46894">
    <property type="entry name" value="C-terminal effector domain of the bipartite response regulators"/>
    <property type="match status" value="1"/>
</dbReference>
<keyword evidence="1 3" id="KW-0597">Phosphoprotein</keyword>
<feature type="modified residue" description="4-aspartylphosphate" evidence="3">
    <location>
        <position position="58"/>
    </location>
</feature>
<reference evidence="6 7" key="1">
    <citation type="submission" date="2016-10" db="EMBL/GenBank/DDBJ databases">
        <authorList>
            <person name="de Groot N.N."/>
        </authorList>
    </citation>
    <scope>NUCLEOTIDE SEQUENCE [LARGE SCALE GENOMIC DNA]</scope>
    <source>
        <strain evidence="6 7">CGMCC 1.10825</strain>
    </source>
</reference>
<dbReference type="OrthoDB" id="9797341at2"/>
<dbReference type="GO" id="GO:0000160">
    <property type="term" value="P:phosphorelay signal transduction system"/>
    <property type="evidence" value="ECO:0007669"/>
    <property type="project" value="InterPro"/>
</dbReference>
<dbReference type="InterPro" id="IPR036388">
    <property type="entry name" value="WH-like_DNA-bd_sf"/>
</dbReference>
<sequence length="208" mass="22969">MEKEQIKLIIVDDHPVVLQGFEYMLHDAEGIQFVGKFTDATSMLGYLQNNAVDVVLLDINLPDSNGIDACAAIKQLHENTVVIAISNINEWSIIQRMLDVGANGYFLKNAAADELIEGIKNAIAGETVLSQGIEDILKSRDTGDLPVITRREKEVLSLLASGLSSVEIGEKIFISPLTVESHRRNLLQKFKVNNVAALIHRATEMKYI</sequence>
<evidence type="ECO:0000259" key="5">
    <source>
        <dbReference type="PROSITE" id="PS50110"/>
    </source>
</evidence>
<dbReference type="PROSITE" id="PS50110">
    <property type="entry name" value="RESPONSE_REGULATORY"/>
    <property type="match status" value="1"/>
</dbReference>
<organism evidence="6 7">
    <name type="scientific">Paenimyroides marinum</name>
    <dbReference type="NCBI Taxonomy" id="1159016"/>
    <lineage>
        <taxon>Bacteria</taxon>
        <taxon>Pseudomonadati</taxon>
        <taxon>Bacteroidota</taxon>
        <taxon>Flavobacteriia</taxon>
        <taxon>Flavobacteriales</taxon>
        <taxon>Flavobacteriaceae</taxon>
        <taxon>Paenimyroides</taxon>
    </lineage>
</organism>
<evidence type="ECO:0000256" key="1">
    <source>
        <dbReference type="ARBA" id="ARBA00022553"/>
    </source>
</evidence>
<evidence type="ECO:0000259" key="4">
    <source>
        <dbReference type="PROSITE" id="PS50043"/>
    </source>
</evidence>
<dbReference type="SMART" id="SM00421">
    <property type="entry name" value="HTH_LUXR"/>
    <property type="match status" value="1"/>
</dbReference>
<proteinExistence type="predicted"/>
<feature type="domain" description="HTH luxR-type" evidence="4">
    <location>
        <begin position="141"/>
        <end position="206"/>
    </location>
</feature>
<dbReference type="AlphaFoldDB" id="A0A1H6MDD9"/>
<dbReference type="InterPro" id="IPR039420">
    <property type="entry name" value="WalR-like"/>
</dbReference>
<dbReference type="Gene3D" id="3.40.50.2300">
    <property type="match status" value="1"/>
</dbReference>
<gene>
    <name evidence="6" type="ORF">SAMN02927937_02370</name>
</gene>
<dbReference type="CDD" id="cd17535">
    <property type="entry name" value="REC_NarL-like"/>
    <property type="match status" value="1"/>
</dbReference>
<dbReference type="GO" id="GO:0006355">
    <property type="term" value="P:regulation of DNA-templated transcription"/>
    <property type="evidence" value="ECO:0007669"/>
    <property type="project" value="InterPro"/>
</dbReference>
<dbReference type="InterPro" id="IPR016032">
    <property type="entry name" value="Sig_transdc_resp-reg_C-effctor"/>
</dbReference>
<dbReference type="PANTHER" id="PTHR43214">
    <property type="entry name" value="TWO-COMPONENT RESPONSE REGULATOR"/>
    <property type="match status" value="1"/>
</dbReference>
<dbReference type="SMART" id="SM00448">
    <property type="entry name" value="REC"/>
    <property type="match status" value="1"/>
</dbReference>
<evidence type="ECO:0000256" key="2">
    <source>
        <dbReference type="ARBA" id="ARBA00023125"/>
    </source>
</evidence>
<dbReference type="Proteomes" id="UP000199634">
    <property type="component" value="Unassembled WGS sequence"/>
</dbReference>
<keyword evidence="2" id="KW-0238">DNA-binding</keyword>
<dbReference type="InterPro" id="IPR011006">
    <property type="entry name" value="CheY-like_superfamily"/>
</dbReference>
<dbReference type="Pfam" id="PF00072">
    <property type="entry name" value="Response_reg"/>
    <property type="match status" value="1"/>
</dbReference>